<evidence type="ECO:0000313" key="14">
    <source>
        <dbReference type="Proteomes" id="UP001153620"/>
    </source>
</evidence>
<dbReference type="InterPro" id="IPR051163">
    <property type="entry name" value="Sodium:Solute_Symporter_SSF"/>
</dbReference>
<keyword evidence="14" id="KW-1185">Reference proteome</keyword>
<feature type="transmembrane region" description="Helical" evidence="12">
    <location>
        <begin position="453"/>
        <end position="478"/>
    </location>
</feature>
<keyword evidence="7" id="KW-0915">Sodium</keyword>
<comment type="subcellular location">
    <subcellularLocation>
        <location evidence="1">Cell membrane</location>
        <topology evidence="1">Multi-pass membrane protein</topology>
    </subcellularLocation>
</comment>
<feature type="transmembrane region" description="Helical" evidence="12">
    <location>
        <begin position="285"/>
        <end position="309"/>
    </location>
</feature>
<dbReference type="CDD" id="cd11492">
    <property type="entry name" value="SLC5sbd_NIS-SMVT"/>
    <property type="match status" value="1"/>
</dbReference>
<dbReference type="AlphaFoldDB" id="A0A9N9RI45"/>
<keyword evidence="5 12" id="KW-0812">Transmembrane</keyword>
<evidence type="ECO:0000256" key="9">
    <source>
        <dbReference type="ARBA" id="ARBA00023136"/>
    </source>
</evidence>
<evidence type="ECO:0000256" key="1">
    <source>
        <dbReference type="ARBA" id="ARBA00004651"/>
    </source>
</evidence>
<comment type="similarity">
    <text evidence="2 11">Belongs to the sodium:solute symporter (SSF) (TC 2.A.21) family.</text>
</comment>
<feature type="transmembrane region" description="Helical" evidence="12">
    <location>
        <begin position="127"/>
        <end position="148"/>
    </location>
</feature>
<feature type="transmembrane region" description="Helical" evidence="12">
    <location>
        <begin position="329"/>
        <end position="349"/>
    </location>
</feature>
<dbReference type="PANTHER" id="PTHR42985:SF38">
    <property type="entry name" value="FI02016P"/>
    <property type="match status" value="1"/>
</dbReference>
<dbReference type="GO" id="GO:0005886">
    <property type="term" value="C:plasma membrane"/>
    <property type="evidence" value="ECO:0007669"/>
    <property type="project" value="UniProtKB-SubCell"/>
</dbReference>
<dbReference type="EMBL" id="OU895877">
    <property type="protein sequence ID" value="CAG9797242.1"/>
    <property type="molecule type" value="Genomic_DNA"/>
</dbReference>
<evidence type="ECO:0000256" key="12">
    <source>
        <dbReference type="SAM" id="Phobius"/>
    </source>
</evidence>
<keyword evidence="3" id="KW-0813">Transport</keyword>
<dbReference type="InterPro" id="IPR001734">
    <property type="entry name" value="Na/solute_symporter"/>
</dbReference>
<evidence type="ECO:0000256" key="2">
    <source>
        <dbReference type="ARBA" id="ARBA00006434"/>
    </source>
</evidence>
<evidence type="ECO:0000256" key="4">
    <source>
        <dbReference type="ARBA" id="ARBA00022475"/>
    </source>
</evidence>
<feature type="transmembrane region" description="Helical" evidence="12">
    <location>
        <begin position="91"/>
        <end position="115"/>
    </location>
</feature>
<dbReference type="OrthoDB" id="6132759at2759"/>
<dbReference type="Gene3D" id="1.20.1730.10">
    <property type="entry name" value="Sodium/glucose cotransporter"/>
    <property type="match status" value="2"/>
</dbReference>
<dbReference type="Proteomes" id="UP001153620">
    <property type="component" value="Chromosome 1"/>
</dbReference>
<dbReference type="GO" id="GO:0006814">
    <property type="term" value="P:sodium ion transport"/>
    <property type="evidence" value="ECO:0007669"/>
    <property type="project" value="UniProtKB-KW"/>
</dbReference>
<proteinExistence type="inferred from homology"/>
<feature type="transmembrane region" description="Helical" evidence="12">
    <location>
        <begin position="364"/>
        <end position="382"/>
    </location>
</feature>
<keyword evidence="8" id="KW-0406">Ion transport</keyword>
<keyword evidence="6 12" id="KW-1133">Transmembrane helix</keyword>
<feature type="transmembrane region" description="Helical" evidence="12">
    <location>
        <begin position="59"/>
        <end position="79"/>
    </location>
</feature>
<name>A0A9N9RI45_9DIPT</name>
<evidence type="ECO:0000256" key="3">
    <source>
        <dbReference type="ARBA" id="ARBA00022448"/>
    </source>
</evidence>
<feature type="transmembrane region" description="Helical" evidence="12">
    <location>
        <begin position="20"/>
        <end position="38"/>
    </location>
</feature>
<evidence type="ECO:0000256" key="7">
    <source>
        <dbReference type="ARBA" id="ARBA00023053"/>
    </source>
</evidence>
<accession>A0A9N9RI45</accession>
<keyword evidence="4" id="KW-1003">Cell membrane</keyword>
<reference evidence="13" key="2">
    <citation type="submission" date="2022-10" db="EMBL/GenBank/DDBJ databases">
        <authorList>
            <consortium name="ENA_rothamsted_submissions"/>
            <consortium name="culmorum"/>
            <person name="King R."/>
        </authorList>
    </citation>
    <scope>NUCLEOTIDE SEQUENCE</scope>
</reference>
<dbReference type="GO" id="GO:0015293">
    <property type="term" value="F:symporter activity"/>
    <property type="evidence" value="ECO:0007669"/>
    <property type="project" value="TreeGrafter"/>
</dbReference>
<evidence type="ECO:0000256" key="11">
    <source>
        <dbReference type="RuleBase" id="RU362091"/>
    </source>
</evidence>
<keyword evidence="10" id="KW-0739">Sodium transport</keyword>
<keyword evidence="9 12" id="KW-0472">Membrane</keyword>
<organism evidence="13 14">
    <name type="scientific">Chironomus riparius</name>
    <dbReference type="NCBI Taxonomy" id="315576"/>
    <lineage>
        <taxon>Eukaryota</taxon>
        <taxon>Metazoa</taxon>
        <taxon>Ecdysozoa</taxon>
        <taxon>Arthropoda</taxon>
        <taxon>Hexapoda</taxon>
        <taxon>Insecta</taxon>
        <taxon>Pterygota</taxon>
        <taxon>Neoptera</taxon>
        <taxon>Endopterygota</taxon>
        <taxon>Diptera</taxon>
        <taxon>Nematocera</taxon>
        <taxon>Chironomoidea</taxon>
        <taxon>Chironomidae</taxon>
        <taxon>Chironominae</taxon>
        <taxon>Chironomus</taxon>
    </lineage>
</organism>
<dbReference type="PANTHER" id="PTHR42985">
    <property type="entry name" value="SODIUM-COUPLED MONOCARBOXYLATE TRANSPORTER"/>
    <property type="match status" value="1"/>
</dbReference>
<reference evidence="13" key="1">
    <citation type="submission" date="2022-01" db="EMBL/GenBank/DDBJ databases">
        <authorList>
            <person name="King R."/>
        </authorList>
    </citation>
    <scope>NUCLEOTIDE SEQUENCE</scope>
</reference>
<evidence type="ECO:0000313" key="13">
    <source>
        <dbReference type="EMBL" id="CAG9797242.1"/>
    </source>
</evidence>
<evidence type="ECO:0000256" key="6">
    <source>
        <dbReference type="ARBA" id="ARBA00022989"/>
    </source>
</evidence>
<evidence type="ECO:0008006" key="15">
    <source>
        <dbReference type="Google" id="ProtNLM"/>
    </source>
</evidence>
<evidence type="ECO:0000256" key="8">
    <source>
        <dbReference type="ARBA" id="ARBA00023065"/>
    </source>
</evidence>
<dbReference type="InterPro" id="IPR038377">
    <property type="entry name" value="Na/Glc_symporter_sf"/>
</dbReference>
<dbReference type="PROSITE" id="PS50283">
    <property type="entry name" value="NA_SOLUT_SYMP_3"/>
    <property type="match status" value="2"/>
</dbReference>
<evidence type="ECO:0000256" key="5">
    <source>
        <dbReference type="ARBA" id="ARBA00022692"/>
    </source>
</evidence>
<dbReference type="Pfam" id="PF00474">
    <property type="entry name" value="SSF"/>
    <property type="match status" value="2"/>
</dbReference>
<protein>
    <recommendedName>
        <fullName evidence="15">Sodium-coupled monocarboxylate transporter 1</fullName>
    </recommendedName>
</protein>
<sequence length="517" mass="57251">MENLEDVALHLQRFSWPDYALFSFMLFLCILIGLYFGFIKPHTADAESEYLVGNRSMHFFPISLSLIASFISGITLLGLPSEVYLHGIQYVYVSIGVVLMGIIMATFYLPVFYGLEITSSYEGGLKAVVWTDVVQTFSMFLALILVAVKGTIDLKEGGIGHVIDSALNTSRLELPNIDINPLVRHTLWSQVLGGVFYWVQTNAVSQNMIQRYLSLPSLRAGRKSVWLFVSGVVILMMLCSYNGLLMYATYKNCDPLSTNLAKAKDQMLPLFVMQTLGELPGLSGLFIAGVFSAALSSLSTCLNSLSAVVLEDFIKPFTDKPLTDRIINWVMRSTVVIVGISSASMVYIVEKAGTVLQLTMSLEAITNGPLFGVFTLGIFLPWINSASALTGGISGVIFMSWLSFNAQYAIASGQMEFPPKDLAADQCPYSFIPSNSTIKVSDEYIFPLYKISYMWYTLVGAIFTMLVSLLCSIFIFGFNDPSTISSELLTPFLRKTFSKENEIKNERPIKAVKDTEF</sequence>
<feature type="transmembrane region" description="Helical" evidence="12">
    <location>
        <begin position="389"/>
        <end position="410"/>
    </location>
</feature>
<evidence type="ECO:0000256" key="10">
    <source>
        <dbReference type="ARBA" id="ARBA00023201"/>
    </source>
</evidence>
<feature type="transmembrane region" description="Helical" evidence="12">
    <location>
        <begin position="225"/>
        <end position="250"/>
    </location>
</feature>
<gene>
    <name evidence="13" type="ORF">CHIRRI_LOCUS242</name>
</gene>